<dbReference type="EMBL" id="FLUV01001718">
    <property type="protein sequence ID" value="SBW24226.1"/>
    <property type="molecule type" value="Genomic_DNA"/>
</dbReference>
<evidence type="ECO:0008006" key="3">
    <source>
        <dbReference type="Google" id="ProtNLM"/>
    </source>
</evidence>
<evidence type="ECO:0000313" key="2">
    <source>
        <dbReference type="Proteomes" id="UP000199013"/>
    </source>
</evidence>
<proteinExistence type="predicted"/>
<reference evidence="2" key="1">
    <citation type="submission" date="2016-02" db="EMBL/GenBank/DDBJ databases">
        <authorList>
            <person name="Wibberg D."/>
        </authorList>
    </citation>
    <scope>NUCLEOTIDE SEQUENCE [LARGE SCALE GENOMIC DNA]</scope>
</reference>
<protein>
    <recommendedName>
        <fullName evidence="3">Glycosyltransferase</fullName>
    </recommendedName>
</protein>
<gene>
    <name evidence="1" type="ORF">FDG2_4071</name>
</gene>
<sequence length="356" mass="39306">MRIGYSFWGFLGPGITDTPDGGRSHRRPLIEGLLSRGHEVVFLQRDRDLREAGDDLRNHYIWDNGLPAIDVLFLEWRWPLPGRNTTPCGSPGHTCDLHRQDELLAHYTAWRKIPTIVWDKDLQMAATSPLRSLPNVATCEAALRPSPGAESLLFPITDTALDNADPAALAALPRRLPLVYVGNQYDRDEAFSEFFARAAAHVPHRVAGKWTRTAHWPHVNFTGRCAFPEVWELHESALATVLLLPDRYARAGQMTQRLFESVLAGCLPITPAALPYAAAFTPSALHAATGDAVVGRICELQSIAGTARHAALIAECVGMLGTFRLSHQLVTIDRVLERLTDDSSAYPSPRLPAARH</sequence>
<keyword evidence="2" id="KW-1185">Reference proteome</keyword>
<dbReference type="AlphaFoldDB" id="A0A1C3P374"/>
<accession>A0A1C3P374</accession>
<evidence type="ECO:0000313" key="1">
    <source>
        <dbReference type="EMBL" id="SBW24226.1"/>
    </source>
</evidence>
<dbReference type="Proteomes" id="UP000199013">
    <property type="component" value="Unassembled WGS sequence"/>
</dbReference>
<name>A0A1C3P374_9ACTN</name>
<organism evidence="1 2">
    <name type="scientific">Candidatus Protofrankia californiensis</name>
    <dbReference type="NCBI Taxonomy" id="1839754"/>
    <lineage>
        <taxon>Bacteria</taxon>
        <taxon>Bacillati</taxon>
        <taxon>Actinomycetota</taxon>
        <taxon>Actinomycetes</taxon>
        <taxon>Frankiales</taxon>
        <taxon>Frankiaceae</taxon>
        <taxon>Protofrankia</taxon>
    </lineage>
</organism>